<organism evidence="11 12">
    <name type="scientific">Polyangium jinanense</name>
    <dbReference type="NCBI Taxonomy" id="2829994"/>
    <lineage>
        <taxon>Bacteria</taxon>
        <taxon>Pseudomonadati</taxon>
        <taxon>Myxococcota</taxon>
        <taxon>Polyangia</taxon>
        <taxon>Polyangiales</taxon>
        <taxon>Polyangiaceae</taxon>
        <taxon>Polyangium</taxon>
    </lineage>
</organism>
<dbReference type="GO" id="GO:0009279">
    <property type="term" value="C:cell outer membrane"/>
    <property type="evidence" value="ECO:0007669"/>
    <property type="project" value="UniProtKB-UniRule"/>
</dbReference>
<evidence type="ECO:0000256" key="7">
    <source>
        <dbReference type="ARBA" id="ARBA00023237"/>
    </source>
</evidence>
<evidence type="ECO:0000256" key="2">
    <source>
        <dbReference type="ARBA" id="ARBA00022452"/>
    </source>
</evidence>
<gene>
    <name evidence="11" type="primary">bamA</name>
    <name evidence="11" type="ORF">KEG57_22955</name>
</gene>
<evidence type="ECO:0000256" key="5">
    <source>
        <dbReference type="ARBA" id="ARBA00022737"/>
    </source>
</evidence>
<proteinExistence type="predicted"/>
<reference evidence="11 12" key="1">
    <citation type="submission" date="2021-04" db="EMBL/GenBank/DDBJ databases">
        <title>Genome analysis of Polyangium sp.</title>
        <authorList>
            <person name="Li Y."/>
            <person name="Wang J."/>
        </authorList>
    </citation>
    <scope>NUCLEOTIDE SEQUENCE [LARGE SCALE GENOMIC DNA]</scope>
    <source>
        <strain evidence="11 12">SDU14</strain>
    </source>
</reference>
<dbReference type="Proteomes" id="UP001151081">
    <property type="component" value="Unassembled WGS sequence"/>
</dbReference>
<feature type="region of interest" description="Disordered" evidence="9">
    <location>
        <begin position="1"/>
        <end position="35"/>
    </location>
</feature>
<dbReference type="Pfam" id="PF01103">
    <property type="entry name" value="Omp85"/>
    <property type="match status" value="1"/>
</dbReference>
<keyword evidence="2" id="KW-1134">Transmembrane beta strand</keyword>
<dbReference type="NCBIfam" id="TIGR03303">
    <property type="entry name" value="OM_YaeT"/>
    <property type="match status" value="1"/>
</dbReference>
<comment type="subcellular location">
    <subcellularLocation>
        <location evidence="1">Membrane</location>
    </subcellularLocation>
</comment>
<dbReference type="AlphaFoldDB" id="A0A9X3X723"/>
<evidence type="ECO:0000256" key="1">
    <source>
        <dbReference type="ARBA" id="ARBA00004370"/>
    </source>
</evidence>
<evidence type="ECO:0000256" key="4">
    <source>
        <dbReference type="ARBA" id="ARBA00022729"/>
    </source>
</evidence>
<feature type="compositionally biased region" description="Acidic residues" evidence="9">
    <location>
        <begin position="107"/>
        <end position="116"/>
    </location>
</feature>
<dbReference type="InterPro" id="IPR023707">
    <property type="entry name" value="OM_assembly_BamA"/>
</dbReference>
<keyword evidence="3" id="KW-0812">Transmembrane</keyword>
<accession>A0A9X3X723</accession>
<dbReference type="GO" id="GO:0071709">
    <property type="term" value="P:membrane assembly"/>
    <property type="evidence" value="ECO:0007669"/>
    <property type="project" value="InterPro"/>
</dbReference>
<dbReference type="Pfam" id="PF07244">
    <property type="entry name" value="POTRA"/>
    <property type="match status" value="5"/>
</dbReference>
<keyword evidence="7" id="KW-0998">Cell outer membrane</keyword>
<evidence type="ECO:0000256" key="8">
    <source>
        <dbReference type="NCBIfam" id="TIGR03303"/>
    </source>
</evidence>
<keyword evidence="6" id="KW-0472">Membrane</keyword>
<dbReference type="Gene3D" id="2.40.160.50">
    <property type="entry name" value="membrane protein fhac: a member of the omp85/tpsb transporter family"/>
    <property type="match status" value="1"/>
</dbReference>
<dbReference type="Gene3D" id="3.10.20.310">
    <property type="entry name" value="membrane protein fhac"/>
    <property type="match status" value="5"/>
</dbReference>
<keyword evidence="5" id="KW-0677">Repeat</keyword>
<feature type="compositionally biased region" description="Low complexity" evidence="9">
    <location>
        <begin position="120"/>
        <end position="132"/>
    </location>
</feature>
<dbReference type="PANTHER" id="PTHR12815:SF23">
    <property type="entry name" value="OUTER MEMBRANE PROTEIN ASSEMBLY FACTOR BAMA"/>
    <property type="match status" value="1"/>
</dbReference>
<evidence type="ECO:0000256" key="3">
    <source>
        <dbReference type="ARBA" id="ARBA00022692"/>
    </source>
</evidence>
<dbReference type="InterPro" id="IPR010827">
    <property type="entry name" value="BamA/TamA_POTRA"/>
</dbReference>
<feature type="domain" description="POTRA" evidence="10">
    <location>
        <begin position="228"/>
        <end position="307"/>
    </location>
</feature>
<dbReference type="PROSITE" id="PS51779">
    <property type="entry name" value="POTRA"/>
    <property type="match status" value="3"/>
</dbReference>
<protein>
    <recommendedName>
        <fullName evidence="8">Outer membrane protein assembly factor BamA</fullName>
    </recommendedName>
</protein>
<evidence type="ECO:0000313" key="12">
    <source>
        <dbReference type="Proteomes" id="UP001151081"/>
    </source>
</evidence>
<keyword evidence="4" id="KW-0732">Signal</keyword>
<evidence type="ECO:0000256" key="9">
    <source>
        <dbReference type="SAM" id="MobiDB-lite"/>
    </source>
</evidence>
<evidence type="ECO:0000313" key="11">
    <source>
        <dbReference type="EMBL" id="MDC3983388.1"/>
    </source>
</evidence>
<dbReference type="InterPro" id="IPR034746">
    <property type="entry name" value="POTRA"/>
</dbReference>
<feature type="region of interest" description="Disordered" evidence="9">
    <location>
        <begin position="87"/>
        <end position="144"/>
    </location>
</feature>
<name>A0A9X3X723_9BACT</name>
<feature type="domain" description="POTRA" evidence="10">
    <location>
        <begin position="489"/>
        <end position="562"/>
    </location>
</feature>
<keyword evidence="12" id="KW-1185">Reference proteome</keyword>
<dbReference type="PIRSF" id="PIRSF006076">
    <property type="entry name" value="OM_assembly_OMP85"/>
    <property type="match status" value="1"/>
</dbReference>
<feature type="compositionally biased region" description="Low complexity" evidence="9">
    <location>
        <begin position="87"/>
        <end position="106"/>
    </location>
</feature>
<dbReference type="InterPro" id="IPR000184">
    <property type="entry name" value="Bac_surfAg_D15"/>
</dbReference>
<dbReference type="InterPro" id="IPR039910">
    <property type="entry name" value="D15-like"/>
</dbReference>
<evidence type="ECO:0000259" key="10">
    <source>
        <dbReference type="PROSITE" id="PS51779"/>
    </source>
</evidence>
<sequence length="936" mass="104496">MRPVPIDPASPRRTPLVPGALPSTHGHGKPVGPTLRPLARWATGRRLLFTTPTPPNRLTSRLRLLWTSAFLVVFTITGLSPRVAFAQGGPPQGAAQPPAAKDAAGQGDEEGADEGDDKPTAPNGNGTAAPGARPEEAAQPAPTLAPTEAELARGQSVARVVIAGNRRISADDIRAYLGTARVGKPFTPEGLSRDVRELWDSGFFEDIEVDLTRRDDGVHLRILVRERPNIKTIEFDGNQNINAEDLTEALSVEVKSGTILSYNAIRRGIQKLRDKYAEEGYFLAEVSYETVPQRDNEVLLRFKIKEHERVTVRRVTFIGNNNIPDSELREVMITGQGSFFDFGTGGAFRQDAFERDVLVLSALYYDRGFLSVQIATPRVMLTPDRTGIEVTLTINEGPRYKIRQLRVYERDAEGKEIEPIGGRRRLREMIRAKSGDWFNRAELAADLGLIQTMYRDQGYANVEAPPATDLDPERQEVDIIVAIRRNQPIKIGRIEIRGNTKTRDKVIRREMELLEEQLFSESKLERSKRRITMLGYFERVDISTEQGDDAEHININVEVVEKPTGTFQVGAGFSSIENFIATAQVQQQNLFGRGQSLSLQAQISGLRQLIDVRFFEPYLFDTQFSAAISAYDQLRVYGDFSQTSLGGALTLGYPIIQPELRVSLTYTLELNETSTQTTSTLFGTAGTLSSYWQSVPLANVYNNGITSSIRPTITYDTRNNQLFPSSGIFLQGSVELASKYLGSEQQFVRFRNTARFYYPIRDWLVFKVNSEAGVVTSPSAEGVPFFARFLLGGILDLRGFLIRSVGPRLSLTETLDPNGRPRANGTNIGGNLMYYQNAELEFTILEQVGIRGVIFTDLGNAWNLERNYCEANPASPYAVTNPCFTPDQLLNVRTSWGFGLRWFSPLGPLRFEYGFPFKPLPYEQASRFEFTIGNFF</sequence>
<comment type="caution">
    <text evidence="11">The sequence shown here is derived from an EMBL/GenBank/DDBJ whole genome shotgun (WGS) entry which is preliminary data.</text>
</comment>
<dbReference type="EMBL" id="JAGTJJ010000013">
    <property type="protein sequence ID" value="MDC3983388.1"/>
    <property type="molecule type" value="Genomic_DNA"/>
</dbReference>
<dbReference type="PANTHER" id="PTHR12815">
    <property type="entry name" value="SORTING AND ASSEMBLY MACHINERY SAMM50 PROTEIN FAMILY MEMBER"/>
    <property type="match status" value="1"/>
</dbReference>
<evidence type="ECO:0000256" key="6">
    <source>
        <dbReference type="ARBA" id="ARBA00023136"/>
    </source>
</evidence>
<feature type="domain" description="POTRA" evidence="10">
    <location>
        <begin position="310"/>
        <end position="397"/>
    </location>
</feature>